<evidence type="ECO:0000256" key="1">
    <source>
        <dbReference type="SAM" id="MobiDB-lite"/>
    </source>
</evidence>
<dbReference type="AlphaFoldDB" id="A0A024UNM6"/>
<reference evidence="2" key="1">
    <citation type="submission" date="2013-12" db="EMBL/GenBank/DDBJ databases">
        <title>The Genome Sequence of Aphanomyces invadans NJM9701.</title>
        <authorList>
            <consortium name="The Broad Institute Genomics Platform"/>
            <person name="Russ C."/>
            <person name="Tyler B."/>
            <person name="van West P."/>
            <person name="Dieguez-Uribeondo J."/>
            <person name="Young S.K."/>
            <person name="Zeng Q."/>
            <person name="Gargeya S."/>
            <person name="Fitzgerald M."/>
            <person name="Abouelleil A."/>
            <person name="Alvarado L."/>
            <person name="Chapman S.B."/>
            <person name="Gainer-Dewar J."/>
            <person name="Goldberg J."/>
            <person name="Griggs A."/>
            <person name="Gujja S."/>
            <person name="Hansen M."/>
            <person name="Howarth C."/>
            <person name="Imamovic A."/>
            <person name="Ireland A."/>
            <person name="Larimer J."/>
            <person name="McCowan C."/>
            <person name="Murphy C."/>
            <person name="Pearson M."/>
            <person name="Poon T.W."/>
            <person name="Priest M."/>
            <person name="Roberts A."/>
            <person name="Saif S."/>
            <person name="Shea T."/>
            <person name="Sykes S."/>
            <person name="Wortman J."/>
            <person name="Nusbaum C."/>
            <person name="Birren B."/>
        </authorList>
    </citation>
    <scope>NUCLEOTIDE SEQUENCE [LARGE SCALE GENOMIC DNA]</scope>
    <source>
        <strain evidence="2">NJM9701</strain>
    </source>
</reference>
<organism evidence="2">
    <name type="scientific">Aphanomyces invadans</name>
    <dbReference type="NCBI Taxonomy" id="157072"/>
    <lineage>
        <taxon>Eukaryota</taxon>
        <taxon>Sar</taxon>
        <taxon>Stramenopiles</taxon>
        <taxon>Oomycota</taxon>
        <taxon>Saprolegniomycetes</taxon>
        <taxon>Saprolegniales</taxon>
        <taxon>Verrucalvaceae</taxon>
        <taxon>Aphanomyces</taxon>
    </lineage>
</organism>
<dbReference type="EMBL" id="QUSY01001539">
    <property type="protein sequence ID" value="RHY24623.1"/>
    <property type="molecule type" value="Genomic_DNA"/>
</dbReference>
<sequence>MKNLFRSLETQRPSLQSGPHRYEPSLYLSKADISAMFPPEVPPTLCRRQSLVLDERRRRRSVLHQSSAMRTTKDLVSYEQYGDCLVDVRAVVTHHRHSNEPRPPAKVVLFHASQYSDDDRAEDHHRFRHSMPAQFCY</sequence>
<name>A0A024UNM6_9STRA</name>
<accession>A0A024UNM6</accession>
<dbReference type="RefSeq" id="XP_008863336.1">
    <property type="nucleotide sequence ID" value="XM_008865114.1"/>
</dbReference>
<protein>
    <submittedName>
        <fullName evidence="2">Uncharacterized protein</fullName>
    </submittedName>
</protein>
<dbReference type="OrthoDB" id="74823at2759"/>
<evidence type="ECO:0000313" key="2">
    <source>
        <dbReference type="EMBL" id="ETW07243.1"/>
    </source>
</evidence>
<reference evidence="3 4" key="2">
    <citation type="submission" date="2018-08" db="EMBL/GenBank/DDBJ databases">
        <title>Aphanomyces genome sequencing and annotation.</title>
        <authorList>
            <person name="Minardi D."/>
            <person name="Oidtmann B."/>
            <person name="Van Der Giezen M."/>
            <person name="Studholme D.J."/>
        </authorList>
    </citation>
    <scope>NUCLEOTIDE SEQUENCE [LARGE SCALE GENOMIC DNA]</scope>
    <source>
        <strain evidence="3 4">NJM0002</strain>
    </source>
</reference>
<dbReference type="EMBL" id="KI913954">
    <property type="protein sequence ID" value="ETW07243.1"/>
    <property type="molecule type" value="Genomic_DNA"/>
</dbReference>
<evidence type="ECO:0000313" key="3">
    <source>
        <dbReference type="EMBL" id="RHY24623.1"/>
    </source>
</evidence>
<dbReference type="VEuPathDB" id="FungiDB:H310_01807"/>
<evidence type="ECO:0000313" key="4">
    <source>
        <dbReference type="Proteomes" id="UP000285060"/>
    </source>
</evidence>
<keyword evidence="4" id="KW-1185">Reference proteome</keyword>
<feature type="region of interest" description="Disordered" evidence="1">
    <location>
        <begin position="1"/>
        <end position="22"/>
    </location>
</feature>
<dbReference type="GeneID" id="20078857"/>
<dbReference type="Proteomes" id="UP000285060">
    <property type="component" value="Unassembled WGS sequence"/>
</dbReference>
<proteinExistence type="predicted"/>
<gene>
    <name evidence="3" type="ORF">DYB32_008773</name>
    <name evidence="2" type="ORF">H310_01807</name>
</gene>
<feature type="compositionally biased region" description="Polar residues" evidence="1">
    <location>
        <begin position="8"/>
        <end position="17"/>
    </location>
</feature>